<keyword evidence="2" id="KW-1185">Reference proteome</keyword>
<sequence>MEAVKAQLKIYSNLRIAGVDDPAAFLDGLMTTMRELRDIFRYNFATLPKLFHEFCDSKVLDPSKASELHDSLKFDALHNRVFVSHIFSRHDEFGRPVPSPDADSISSRSRPASVMTLAVPPAGIAGTPRTSSPLDQHFPVSSSSSMIIPSLAPAGAVAGHPSAATEDHYPAVLRSLFRKSKRFFDFVAPSDEPHLVANTPASTVS</sequence>
<evidence type="ECO:0000313" key="1">
    <source>
        <dbReference type="EMBL" id="KNE59671.1"/>
    </source>
</evidence>
<dbReference type="AlphaFoldDB" id="A0A0L0SB01"/>
<dbReference type="Proteomes" id="UP000054350">
    <property type="component" value="Unassembled WGS sequence"/>
</dbReference>
<protein>
    <submittedName>
        <fullName evidence="1">Uncharacterized protein</fullName>
    </submittedName>
</protein>
<reference evidence="1 2" key="1">
    <citation type="submission" date="2009-11" db="EMBL/GenBank/DDBJ databases">
        <title>Annotation of Allomyces macrogynus ATCC 38327.</title>
        <authorList>
            <consortium name="The Broad Institute Genome Sequencing Platform"/>
            <person name="Russ C."/>
            <person name="Cuomo C."/>
            <person name="Burger G."/>
            <person name="Gray M.W."/>
            <person name="Holland P.W.H."/>
            <person name="King N."/>
            <person name="Lang F.B.F."/>
            <person name="Roger A.J."/>
            <person name="Ruiz-Trillo I."/>
            <person name="Young S.K."/>
            <person name="Zeng Q."/>
            <person name="Gargeya S."/>
            <person name="Fitzgerald M."/>
            <person name="Haas B."/>
            <person name="Abouelleil A."/>
            <person name="Alvarado L."/>
            <person name="Arachchi H.M."/>
            <person name="Berlin A."/>
            <person name="Chapman S.B."/>
            <person name="Gearin G."/>
            <person name="Goldberg J."/>
            <person name="Griggs A."/>
            <person name="Gujja S."/>
            <person name="Hansen M."/>
            <person name="Heiman D."/>
            <person name="Howarth C."/>
            <person name="Larimer J."/>
            <person name="Lui A."/>
            <person name="MacDonald P.J.P."/>
            <person name="McCowen C."/>
            <person name="Montmayeur A."/>
            <person name="Murphy C."/>
            <person name="Neiman D."/>
            <person name="Pearson M."/>
            <person name="Priest M."/>
            <person name="Roberts A."/>
            <person name="Saif S."/>
            <person name="Shea T."/>
            <person name="Sisk P."/>
            <person name="Stolte C."/>
            <person name="Sykes S."/>
            <person name="Wortman J."/>
            <person name="Nusbaum C."/>
            <person name="Birren B."/>
        </authorList>
    </citation>
    <scope>NUCLEOTIDE SEQUENCE [LARGE SCALE GENOMIC DNA]</scope>
    <source>
        <strain evidence="1 2">ATCC 38327</strain>
    </source>
</reference>
<name>A0A0L0SB01_ALLM3</name>
<dbReference type="VEuPathDB" id="FungiDB:AMAG_18401"/>
<gene>
    <name evidence="1" type="ORF">AMAG_18401</name>
</gene>
<proteinExistence type="predicted"/>
<dbReference type="EMBL" id="GG745335">
    <property type="protein sequence ID" value="KNE59671.1"/>
    <property type="molecule type" value="Genomic_DNA"/>
</dbReference>
<reference evidence="2" key="2">
    <citation type="submission" date="2009-11" db="EMBL/GenBank/DDBJ databases">
        <title>The Genome Sequence of Allomyces macrogynus strain ATCC 38327.</title>
        <authorList>
            <consortium name="The Broad Institute Genome Sequencing Platform"/>
            <person name="Russ C."/>
            <person name="Cuomo C."/>
            <person name="Shea T."/>
            <person name="Young S.K."/>
            <person name="Zeng Q."/>
            <person name="Koehrsen M."/>
            <person name="Haas B."/>
            <person name="Borodovsky M."/>
            <person name="Guigo R."/>
            <person name="Alvarado L."/>
            <person name="Berlin A."/>
            <person name="Borenstein D."/>
            <person name="Chen Z."/>
            <person name="Engels R."/>
            <person name="Freedman E."/>
            <person name="Gellesch M."/>
            <person name="Goldberg J."/>
            <person name="Griggs A."/>
            <person name="Gujja S."/>
            <person name="Heiman D."/>
            <person name="Hepburn T."/>
            <person name="Howarth C."/>
            <person name="Jen D."/>
            <person name="Larson L."/>
            <person name="Lewis B."/>
            <person name="Mehta T."/>
            <person name="Park D."/>
            <person name="Pearson M."/>
            <person name="Roberts A."/>
            <person name="Saif S."/>
            <person name="Shenoy N."/>
            <person name="Sisk P."/>
            <person name="Stolte C."/>
            <person name="Sykes S."/>
            <person name="Walk T."/>
            <person name="White J."/>
            <person name="Yandava C."/>
            <person name="Burger G."/>
            <person name="Gray M.W."/>
            <person name="Holland P.W.H."/>
            <person name="King N."/>
            <person name="Lang F.B.F."/>
            <person name="Roger A.J."/>
            <person name="Ruiz-Trillo I."/>
            <person name="Lander E."/>
            <person name="Nusbaum C."/>
        </authorList>
    </citation>
    <scope>NUCLEOTIDE SEQUENCE [LARGE SCALE GENOMIC DNA]</scope>
    <source>
        <strain evidence="2">ATCC 38327</strain>
    </source>
</reference>
<accession>A0A0L0SB01</accession>
<dbReference type="eggNOG" id="KOG1057">
    <property type="taxonomic scope" value="Eukaryota"/>
</dbReference>
<dbReference type="OrthoDB" id="18042at2759"/>
<dbReference type="STRING" id="578462.A0A0L0SB01"/>
<organism evidence="1 2">
    <name type="scientific">Allomyces macrogynus (strain ATCC 38327)</name>
    <name type="common">Allomyces javanicus var. macrogynus</name>
    <dbReference type="NCBI Taxonomy" id="578462"/>
    <lineage>
        <taxon>Eukaryota</taxon>
        <taxon>Fungi</taxon>
        <taxon>Fungi incertae sedis</taxon>
        <taxon>Blastocladiomycota</taxon>
        <taxon>Blastocladiomycetes</taxon>
        <taxon>Blastocladiales</taxon>
        <taxon>Blastocladiaceae</taxon>
        <taxon>Allomyces</taxon>
    </lineage>
</organism>
<evidence type="ECO:0000313" key="2">
    <source>
        <dbReference type="Proteomes" id="UP000054350"/>
    </source>
</evidence>